<organism evidence="2 3">
    <name type="scientific">Geomesophilobacter sediminis</name>
    <dbReference type="NCBI Taxonomy" id="2798584"/>
    <lineage>
        <taxon>Bacteria</taxon>
        <taxon>Pseudomonadati</taxon>
        <taxon>Thermodesulfobacteriota</taxon>
        <taxon>Desulfuromonadia</taxon>
        <taxon>Geobacterales</taxon>
        <taxon>Geobacteraceae</taxon>
        <taxon>Geomesophilobacter</taxon>
    </lineage>
</organism>
<sequence length="56" mass="6355">MEHVHCHPDESAHRPGNEIITQSEQNRSVADQVERVSTELARKSESLLGTLARFRT</sequence>
<comment type="caution">
    <text evidence="2">The sequence shown here is derived from an EMBL/GenBank/DDBJ whole genome shotgun (WGS) entry which is preliminary data.</text>
</comment>
<feature type="compositionally biased region" description="Basic and acidic residues" evidence="1">
    <location>
        <begin position="1"/>
        <end position="16"/>
    </location>
</feature>
<reference evidence="2" key="1">
    <citation type="submission" date="2020-12" db="EMBL/GenBank/DDBJ databases">
        <title>Geomonas sp. Red875, isolated from river sediment.</title>
        <authorList>
            <person name="Xu Z."/>
            <person name="Zhang Z."/>
            <person name="Masuda Y."/>
            <person name="Itoh H."/>
            <person name="Senoo K."/>
        </authorList>
    </citation>
    <scope>NUCLEOTIDE SEQUENCE</scope>
    <source>
        <strain evidence="2">Red875</strain>
    </source>
</reference>
<accession>A0A8J7LXM8</accession>
<protein>
    <submittedName>
        <fullName evidence="2">Uncharacterized protein</fullName>
    </submittedName>
</protein>
<evidence type="ECO:0000256" key="1">
    <source>
        <dbReference type="SAM" id="MobiDB-lite"/>
    </source>
</evidence>
<dbReference type="AlphaFoldDB" id="A0A8J7LXM8"/>
<gene>
    <name evidence="2" type="ORF">JFN93_01530</name>
</gene>
<keyword evidence="3" id="KW-1185">Reference proteome</keyword>
<feature type="compositionally biased region" description="Polar residues" evidence="1">
    <location>
        <begin position="19"/>
        <end position="29"/>
    </location>
</feature>
<dbReference type="EMBL" id="JAEMHM010000001">
    <property type="protein sequence ID" value="MBJ6723376.1"/>
    <property type="molecule type" value="Genomic_DNA"/>
</dbReference>
<dbReference type="RefSeq" id="WP_199382208.1">
    <property type="nucleotide sequence ID" value="NZ_JAEMHM010000001.1"/>
</dbReference>
<evidence type="ECO:0000313" key="2">
    <source>
        <dbReference type="EMBL" id="MBJ6723376.1"/>
    </source>
</evidence>
<name>A0A8J7LXM8_9BACT</name>
<proteinExistence type="predicted"/>
<feature type="region of interest" description="Disordered" evidence="1">
    <location>
        <begin position="1"/>
        <end position="30"/>
    </location>
</feature>
<dbReference type="Proteomes" id="UP000636888">
    <property type="component" value="Unassembled WGS sequence"/>
</dbReference>
<evidence type="ECO:0000313" key="3">
    <source>
        <dbReference type="Proteomes" id="UP000636888"/>
    </source>
</evidence>